<dbReference type="EMBL" id="ATGK01000021">
    <property type="protein sequence ID" value="EPG34688.1"/>
    <property type="molecule type" value="Genomic_DNA"/>
</dbReference>
<dbReference type="PATRIC" id="fig|1217696.3.peg.3548"/>
<dbReference type="HOGENOM" id="CLU_071269_2_0_6"/>
<proteinExistence type="predicted"/>
<accession>S3T144</accession>
<gene>
    <name evidence="2" type="ORF">F907_03614</name>
    <name evidence="3" type="ORF">FPV60_11925</name>
</gene>
<sequence>MKKFVISLSTAHERRVHISSEFSKKGIDFDFFDALTPEPAALFAQELSLNIDEYALTKGEVACFMSHVFLWQKMITDNIPHMAIFEDDIYLGEDVKAFLTDDSWVDQNWHLIKIEEFTPKVALGQKIKTFNGEPERALFDLKSKNLGTAGYILSLHGAKQLIGYIQSLDKLIALDHLMFEKLIQDKILSVCQMKPALCIQDVTLYSTKDSVKFASHLYKERLTRRKYDKKTGMDKIHLELIRIVQQIRELIFFKTVGFK</sequence>
<dbReference type="Pfam" id="PF01755">
    <property type="entry name" value="Glyco_transf_25"/>
    <property type="match status" value="1"/>
</dbReference>
<dbReference type="GO" id="GO:0016740">
    <property type="term" value="F:transferase activity"/>
    <property type="evidence" value="ECO:0007669"/>
    <property type="project" value="UniProtKB-KW"/>
</dbReference>
<dbReference type="InterPro" id="IPR002654">
    <property type="entry name" value="Glyco_trans_25"/>
</dbReference>
<name>S3T144_9GAMM</name>
<evidence type="ECO:0000313" key="2">
    <source>
        <dbReference type="EMBL" id="EPG34688.1"/>
    </source>
</evidence>
<organism evidence="2 4">
    <name type="scientific">Acinetobacter colistiniresistens</name>
    <dbReference type="NCBI Taxonomy" id="280145"/>
    <lineage>
        <taxon>Bacteria</taxon>
        <taxon>Pseudomonadati</taxon>
        <taxon>Pseudomonadota</taxon>
        <taxon>Gammaproteobacteria</taxon>
        <taxon>Moraxellales</taxon>
        <taxon>Moraxellaceae</taxon>
        <taxon>Acinetobacter</taxon>
    </lineage>
</organism>
<evidence type="ECO:0000313" key="3">
    <source>
        <dbReference type="EMBL" id="TVT80815.1"/>
    </source>
</evidence>
<evidence type="ECO:0000259" key="1">
    <source>
        <dbReference type="Pfam" id="PF01755"/>
    </source>
</evidence>
<dbReference type="Proteomes" id="UP000014559">
    <property type="component" value="Unassembled WGS sequence"/>
</dbReference>
<comment type="caution">
    <text evidence="2">The sequence shown here is derived from an EMBL/GenBank/DDBJ whole genome shotgun (WGS) entry which is preliminary data.</text>
</comment>
<dbReference type="AlphaFoldDB" id="S3T144"/>
<reference evidence="3 5" key="2">
    <citation type="submission" date="2019-07" db="EMBL/GenBank/DDBJ databases">
        <title>Draft Genome Sequence of the first blaOXA-58-Harboring Acinetobacter colistiniresistens clinical isolate from Brazil.</title>
        <authorList>
            <person name="Favaro L.S."/>
            <person name="Paula-Petroli S.B."/>
            <person name="Moura C.F."/>
            <person name="Tognim M.C.B."/>
            <person name="Venancio E.J."/>
            <person name="Yamada-Ogatta S.F."/>
            <person name="Carrara-Marroni F.E."/>
        </authorList>
    </citation>
    <scope>NUCLEOTIDE SEQUENCE [LARGE SCALE GENOMIC DNA]</scope>
    <source>
        <strain evidence="3 5">DL</strain>
    </source>
</reference>
<evidence type="ECO:0000313" key="5">
    <source>
        <dbReference type="Proteomes" id="UP000316981"/>
    </source>
</evidence>
<feature type="domain" description="Glycosyl transferase family 25" evidence="1">
    <location>
        <begin position="2"/>
        <end position="178"/>
    </location>
</feature>
<evidence type="ECO:0000313" key="4">
    <source>
        <dbReference type="Proteomes" id="UP000014559"/>
    </source>
</evidence>
<dbReference type="Proteomes" id="UP000316981">
    <property type="component" value="Unassembled WGS sequence"/>
</dbReference>
<dbReference type="EMBL" id="VMTP01000063">
    <property type="protein sequence ID" value="TVT80815.1"/>
    <property type="molecule type" value="Genomic_DNA"/>
</dbReference>
<dbReference type="CDD" id="cd06532">
    <property type="entry name" value="Glyco_transf_25"/>
    <property type="match status" value="1"/>
</dbReference>
<keyword evidence="3" id="KW-0808">Transferase</keyword>
<reference evidence="2 4" key="1">
    <citation type="submission" date="2013-06" db="EMBL/GenBank/DDBJ databases">
        <title>The Genome Sequence of Acinetobacter sp. NIPH 2036.</title>
        <authorList>
            <consortium name="The Broad Institute Genome Sequencing Platform"/>
            <consortium name="The Broad Institute Genome Sequencing Center for Infectious Disease"/>
            <person name="Cerqueira G."/>
            <person name="Feldgarden M."/>
            <person name="Courvalin P."/>
            <person name="Perichon B."/>
            <person name="Grillot-Courvalin C."/>
            <person name="Clermont D."/>
            <person name="Rocha E."/>
            <person name="Yoon E.-J."/>
            <person name="Nemec A."/>
            <person name="Young S.K."/>
            <person name="Zeng Q."/>
            <person name="Gargeya S."/>
            <person name="Fitzgerald M."/>
            <person name="Abouelleil A."/>
            <person name="Alvarado L."/>
            <person name="Berlin A.M."/>
            <person name="Chapman S.B."/>
            <person name="Dewar J."/>
            <person name="Goldberg J."/>
            <person name="Griggs A."/>
            <person name="Gujja S."/>
            <person name="Hansen M."/>
            <person name="Howarth C."/>
            <person name="Imamovic A."/>
            <person name="Larimer J."/>
            <person name="McCowan C."/>
            <person name="Murphy C."/>
            <person name="Pearson M."/>
            <person name="Priest M."/>
            <person name="Roberts A."/>
            <person name="Saif S."/>
            <person name="Shea T."/>
            <person name="Sykes S."/>
            <person name="Wortman J."/>
            <person name="Nusbaum C."/>
            <person name="Birren B."/>
        </authorList>
    </citation>
    <scope>NUCLEOTIDE SEQUENCE [LARGE SCALE GENOMIC DNA]</scope>
    <source>
        <strain evidence="2 4">NIPH 2036</strain>
    </source>
</reference>
<protein>
    <submittedName>
        <fullName evidence="3">Glycosyltransferase family 25 protein</fullName>
    </submittedName>
</protein>
<dbReference type="GeneID" id="45419666"/>
<dbReference type="RefSeq" id="WP_016651195.1">
    <property type="nucleotide sequence ID" value="NZ_BHGD02000009.1"/>
</dbReference>